<dbReference type="Gene3D" id="3.90.1200.10">
    <property type="match status" value="1"/>
</dbReference>
<dbReference type="SUPFAM" id="SSF56112">
    <property type="entry name" value="Protein kinase-like (PK-like)"/>
    <property type="match status" value="1"/>
</dbReference>
<evidence type="ECO:0000259" key="1">
    <source>
        <dbReference type="Pfam" id="PF01636"/>
    </source>
</evidence>
<dbReference type="InterPro" id="IPR011009">
    <property type="entry name" value="Kinase-like_dom_sf"/>
</dbReference>
<evidence type="ECO:0000313" key="2">
    <source>
        <dbReference type="EMBL" id="TCO74147.1"/>
    </source>
</evidence>
<dbReference type="InterPro" id="IPR027417">
    <property type="entry name" value="P-loop_NTPase"/>
</dbReference>
<feature type="domain" description="Aminoglycoside phosphotransferase" evidence="1">
    <location>
        <begin position="124"/>
        <end position="261"/>
    </location>
</feature>
<gene>
    <name evidence="2" type="ORF">EV655_101308</name>
</gene>
<dbReference type="EMBL" id="SLWW01000001">
    <property type="protein sequence ID" value="TCO74147.1"/>
    <property type="molecule type" value="Genomic_DNA"/>
</dbReference>
<accession>A0A4R2KNJ3</accession>
<keyword evidence="3" id="KW-1185">Reference proteome</keyword>
<proteinExistence type="predicted"/>
<dbReference type="Pfam" id="PF01636">
    <property type="entry name" value="APH"/>
    <property type="match status" value="1"/>
</dbReference>
<dbReference type="Proteomes" id="UP000295142">
    <property type="component" value="Unassembled WGS sequence"/>
</dbReference>
<name>A0A4R2KNJ3_9RHOB</name>
<dbReference type="SUPFAM" id="SSF52540">
    <property type="entry name" value="P-loop containing nucleoside triphosphate hydrolases"/>
    <property type="match status" value="1"/>
</dbReference>
<dbReference type="InterPro" id="IPR052732">
    <property type="entry name" value="Cell-binding_unc_protein"/>
</dbReference>
<dbReference type="OrthoDB" id="9810277at2"/>
<dbReference type="Pfam" id="PF13671">
    <property type="entry name" value="AAA_33"/>
    <property type="match status" value="1"/>
</dbReference>
<dbReference type="Gene3D" id="3.40.50.300">
    <property type="entry name" value="P-loop containing nucleotide triphosphate hydrolases"/>
    <property type="match status" value="1"/>
</dbReference>
<dbReference type="InterPro" id="IPR002575">
    <property type="entry name" value="Aminoglycoside_PTrfase"/>
</dbReference>
<dbReference type="RefSeq" id="WP_132540712.1">
    <property type="nucleotide sequence ID" value="NZ_SLWW01000001.1"/>
</dbReference>
<dbReference type="AlphaFoldDB" id="A0A4R2KNJ3"/>
<reference evidence="2 3" key="1">
    <citation type="submission" date="2019-03" db="EMBL/GenBank/DDBJ databases">
        <title>Genomic Encyclopedia of Type Strains, Phase IV (KMG-IV): sequencing the most valuable type-strain genomes for metagenomic binning, comparative biology and taxonomic classification.</title>
        <authorList>
            <person name="Goeker M."/>
        </authorList>
    </citation>
    <scope>NUCLEOTIDE SEQUENCE [LARGE SCALE GENOMIC DNA]</scope>
    <source>
        <strain evidence="2 3">DSM 4868</strain>
    </source>
</reference>
<dbReference type="PANTHER" id="PTHR43883:SF1">
    <property type="entry name" value="GLUCONOKINASE"/>
    <property type="match status" value="1"/>
</dbReference>
<protein>
    <recommendedName>
        <fullName evidence="1">Aminoglycoside phosphotransferase domain-containing protein</fullName>
    </recommendedName>
</protein>
<comment type="caution">
    <text evidence="2">The sequence shown here is derived from an EMBL/GenBank/DDBJ whole genome shotgun (WGS) entry which is preliminary data.</text>
</comment>
<dbReference type="PANTHER" id="PTHR43883">
    <property type="entry name" value="SLR0207 PROTEIN"/>
    <property type="match status" value="1"/>
</dbReference>
<sequence length="512" mass="55282">MTDESRDPVTAFFSDLASRVMPGQVQVIETHISRVFLIGDRAYKLKRPVRLPYTDGSTAELRLATCRKEFDLNARTAPGLYLGVRRITRAPDGTLTFDGGGPLVDAVVEMVRFDQEALFDRMAERGALTESLMAALAEIIARFHAEAPVVHSGAGGANIAGVLDINRAGFATSDAFAEAEVARLDGAFRRRLDELRATLDSREAAGKVRRCHGDLHLRNICLFAGRPTLFDCIEFNDQIATVDVLYDLAFLLMDLWHRGLHRLANLVANRYFDTSASDDGFELLTFFMALRAAVRAHVTATFAMGAGVDADRQRAIARDYFDLSIALLDHWPARVLAIGGLSGSGKTTIAEALAPHVGAPPGARLVESDLTRKAHFAVPSDACLPPEAYRPEVSDRVYSQLATRARTIAAAGASVVVAAVFDRPDRRAELGRALADHAFSGVWLSAEPETLRARVRTRPRGASDATLDVLEAQLCTDPGPIRWPRVCSEGSVTETAAAVLAAAESTSDGAAS</sequence>
<evidence type="ECO:0000313" key="3">
    <source>
        <dbReference type="Proteomes" id="UP000295142"/>
    </source>
</evidence>
<organism evidence="2 3">
    <name type="scientific">Rhodovulum euryhalinum</name>
    <dbReference type="NCBI Taxonomy" id="35805"/>
    <lineage>
        <taxon>Bacteria</taxon>
        <taxon>Pseudomonadati</taxon>
        <taxon>Pseudomonadota</taxon>
        <taxon>Alphaproteobacteria</taxon>
        <taxon>Rhodobacterales</taxon>
        <taxon>Paracoccaceae</taxon>
        <taxon>Rhodovulum</taxon>
    </lineage>
</organism>